<feature type="compositionally biased region" description="Acidic residues" evidence="8">
    <location>
        <begin position="498"/>
        <end position="511"/>
    </location>
</feature>
<dbReference type="Proteomes" id="UP000559027">
    <property type="component" value="Unassembled WGS sequence"/>
</dbReference>
<dbReference type="SUPFAM" id="SSF49879">
    <property type="entry name" value="SMAD/FHA domain"/>
    <property type="match status" value="1"/>
</dbReference>
<dbReference type="GO" id="GO:0005634">
    <property type="term" value="C:nucleus"/>
    <property type="evidence" value="ECO:0007669"/>
    <property type="project" value="TreeGrafter"/>
</dbReference>
<dbReference type="InterPro" id="IPR008984">
    <property type="entry name" value="SMAD_FHA_dom_sf"/>
</dbReference>
<dbReference type="InterPro" id="IPR000719">
    <property type="entry name" value="Prot_kinase_dom"/>
</dbReference>
<feature type="domain" description="FHA" evidence="9">
    <location>
        <begin position="69"/>
        <end position="123"/>
    </location>
</feature>
<feature type="region of interest" description="Disordered" evidence="8">
    <location>
        <begin position="1"/>
        <end position="39"/>
    </location>
</feature>
<evidence type="ECO:0000259" key="9">
    <source>
        <dbReference type="PROSITE" id="PS50006"/>
    </source>
</evidence>
<dbReference type="PROSITE" id="PS50011">
    <property type="entry name" value="PROTEIN_KINASE_DOM"/>
    <property type="match status" value="1"/>
</dbReference>
<dbReference type="Pfam" id="PF00498">
    <property type="entry name" value="FHA"/>
    <property type="match status" value="1"/>
</dbReference>
<evidence type="ECO:0000256" key="7">
    <source>
        <dbReference type="PROSITE-ProRule" id="PRU10141"/>
    </source>
</evidence>
<evidence type="ECO:0000256" key="2">
    <source>
        <dbReference type="ARBA" id="ARBA00022527"/>
    </source>
</evidence>
<sequence>MDHFREEDSMDFDYAEPLQETQQTQDPQTQSTQDASQQQDDLEKHLWGALIPCNPQIARVDLWKIQTNYCVGRNPSGNQIVFPGPKISNFHCEIVWDGNDSQDAVVTVLDLSSNGTYISGVKIGRNCTRVLREGNEIGFGSAQAQPDGNQDYRFIFRLMSGSSPTDGVHAHYDITNELGKGSFATVMRAIERSTGKWYAIKIITEKHNRPVEQNRAAYKREIDIMKRLKHPNICELKEVFYQDNGIIEGGDLLEYILRQGGLSEESAKHITYQICDALAYIHAQGVAHRDLKPENVLLTKDDPPVVKVADFGLAKAVLNDETMLRTMCGTPTYLAPEVVIQREGGGYTNRVDSWSVGVILFSMLTNSSPFIEDERERDIRIRISTRKVDWETLSTSHASSQAINFIQCLLEEDPEIRMSLTQALQHPWLRLYTPFYGDLKAYDTISSLDPQDFSMLTSMPGFDMNKSVTTNLNGLNLNGNHNGAGPSSDVSVAGSDLYEEQSWEHDPEDANSESTTVQGEDPSLTTATNKKRVHAELTPSQNGDDESMKAPDDHNDNVGVGRVTRSRARAQQQPQQQPQSGVDQEDSFEVPGLTNSRRGGPPNKMARRK</sequence>
<proteinExistence type="inferred from homology"/>
<dbReference type="AlphaFoldDB" id="A0A8H5D8C3"/>
<evidence type="ECO:0000256" key="3">
    <source>
        <dbReference type="ARBA" id="ARBA00022679"/>
    </source>
</evidence>
<gene>
    <name evidence="11" type="ORF">D9756_005249</name>
</gene>
<evidence type="ECO:0000256" key="4">
    <source>
        <dbReference type="ARBA" id="ARBA00022741"/>
    </source>
</evidence>
<dbReference type="CDD" id="cd05117">
    <property type="entry name" value="STKc_CAMK"/>
    <property type="match status" value="1"/>
</dbReference>
<dbReference type="SMART" id="SM00240">
    <property type="entry name" value="FHA"/>
    <property type="match status" value="1"/>
</dbReference>
<feature type="binding site" evidence="7">
    <location>
        <position position="201"/>
    </location>
    <ligand>
        <name>ATP</name>
        <dbReference type="ChEBI" id="CHEBI:30616"/>
    </ligand>
</feature>
<dbReference type="InterPro" id="IPR008271">
    <property type="entry name" value="Ser/Thr_kinase_AS"/>
</dbReference>
<dbReference type="GO" id="GO:0004674">
    <property type="term" value="F:protein serine/threonine kinase activity"/>
    <property type="evidence" value="ECO:0007669"/>
    <property type="project" value="UniProtKB-KW"/>
</dbReference>
<dbReference type="PROSITE" id="PS00107">
    <property type="entry name" value="PROTEIN_KINASE_ATP"/>
    <property type="match status" value="1"/>
</dbReference>
<keyword evidence="6 7" id="KW-0067">ATP-binding</keyword>
<evidence type="ECO:0000256" key="6">
    <source>
        <dbReference type="ARBA" id="ARBA00022840"/>
    </source>
</evidence>
<dbReference type="PANTHER" id="PTHR24345">
    <property type="entry name" value="SERINE/THREONINE-PROTEIN KINASE PLK"/>
    <property type="match status" value="1"/>
</dbReference>
<dbReference type="FunFam" id="1.10.510.10:FF:000571">
    <property type="entry name" value="Maternal embryonic leucine zipper kinase"/>
    <property type="match status" value="1"/>
</dbReference>
<dbReference type="EMBL" id="JAACJO010000008">
    <property type="protein sequence ID" value="KAF5355044.1"/>
    <property type="molecule type" value="Genomic_DNA"/>
</dbReference>
<dbReference type="PROSITE" id="PS50006">
    <property type="entry name" value="FHA_DOMAIN"/>
    <property type="match status" value="1"/>
</dbReference>
<keyword evidence="3" id="KW-0808">Transferase</keyword>
<feature type="compositionally biased region" description="Polar residues" evidence="8">
    <location>
        <begin position="512"/>
        <end position="528"/>
    </location>
</feature>
<evidence type="ECO:0000259" key="10">
    <source>
        <dbReference type="PROSITE" id="PS50011"/>
    </source>
</evidence>
<comment type="caution">
    <text evidence="11">The sequence shown here is derived from an EMBL/GenBank/DDBJ whole genome shotgun (WGS) entry which is preliminary data.</text>
</comment>
<keyword evidence="5" id="KW-0418">Kinase</keyword>
<keyword evidence="12" id="KW-1185">Reference proteome</keyword>
<evidence type="ECO:0000313" key="12">
    <source>
        <dbReference type="Proteomes" id="UP000559027"/>
    </source>
</evidence>
<dbReference type="PANTHER" id="PTHR24345:SF0">
    <property type="entry name" value="CELL CYCLE SERINE_THREONINE-PROTEIN KINASE CDC5_MSD2"/>
    <property type="match status" value="1"/>
</dbReference>
<dbReference type="SUPFAM" id="SSF56112">
    <property type="entry name" value="Protein kinase-like (PK-like)"/>
    <property type="match status" value="1"/>
</dbReference>
<evidence type="ECO:0000256" key="5">
    <source>
        <dbReference type="ARBA" id="ARBA00022777"/>
    </source>
</evidence>
<feature type="domain" description="Protein kinase" evidence="10">
    <location>
        <begin position="172"/>
        <end position="429"/>
    </location>
</feature>
<dbReference type="Gene3D" id="2.60.200.20">
    <property type="match status" value="1"/>
</dbReference>
<protein>
    <submittedName>
        <fullName evidence="11">Uncharacterized protein</fullName>
    </submittedName>
</protein>
<dbReference type="Pfam" id="PF00069">
    <property type="entry name" value="Pkinase"/>
    <property type="match status" value="1"/>
</dbReference>
<evidence type="ECO:0000313" key="11">
    <source>
        <dbReference type="EMBL" id="KAF5355044.1"/>
    </source>
</evidence>
<dbReference type="CDD" id="cd00060">
    <property type="entry name" value="FHA"/>
    <property type="match status" value="1"/>
</dbReference>
<feature type="compositionally biased region" description="Basic and acidic residues" evidence="8">
    <location>
        <begin position="546"/>
        <end position="556"/>
    </location>
</feature>
<dbReference type="Gene3D" id="1.10.510.10">
    <property type="entry name" value="Transferase(Phosphotransferase) domain 1"/>
    <property type="match status" value="1"/>
</dbReference>
<keyword evidence="2" id="KW-0723">Serine/threonine-protein kinase</keyword>
<dbReference type="GO" id="GO:0005524">
    <property type="term" value="F:ATP binding"/>
    <property type="evidence" value="ECO:0007669"/>
    <property type="project" value="UniProtKB-UniRule"/>
</dbReference>
<keyword evidence="4 7" id="KW-0547">Nucleotide-binding</keyword>
<dbReference type="InterPro" id="IPR017441">
    <property type="entry name" value="Protein_kinase_ATP_BS"/>
</dbReference>
<feature type="region of interest" description="Disordered" evidence="8">
    <location>
        <begin position="498"/>
        <end position="609"/>
    </location>
</feature>
<dbReference type="SMART" id="SM00220">
    <property type="entry name" value="S_TKc"/>
    <property type="match status" value="1"/>
</dbReference>
<dbReference type="PROSITE" id="PS00108">
    <property type="entry name" value="PROTEIN_KINASE_ST"/>
    <property type="match status" value="1"/>
</dbReference>
<dbReference type="OrthoDB" id="10252171at2759"/>
<evidence type="ECO:0000256" key="1">
    <source>
        <dbReference type="ARBA" id="ARBA00005575"/>
    </source>
</evidence>
<feature type="compositionally biased region" description="Low complexity" evidence="8">
    <location>
        <begin position="19"/>
        <end position="39"/>
    </location>
</feature>
<comment type="similarity">
    <text evidence="1">Belongs to the protein kinase superfamily. CAMK Ser/Thr protein kinase family. CHEK2 subfamily.</text>
</comment>
<dbReference type="InterPro" id="IPR000253">
    <property type="entry name" value="FHA_dom"/>
</dbReference>
<reference evidence="11 12" key="1">
    <citation type="journal article" date="2020" name="ISME J.">
        <title>Uncovering the hidden diversity of litter-decomposition mechanisms in mushroom-forming fungi.</title>
        <authorList>
            <person name="Floudas D."/>
            <person name="Bentzer J."/>
            <person name="Ahren D."/>
            <person name="Johansson T."/>
            <person name="Persson P."/>
            <person name="Tunlid A."/>
        </authorList>
    </citation>
    <scope>NUCLEOTIDE SEQUENCE [LARGE SCALE GENOMIC DNA]</scope>
    <source>
        <strain evidence="11 12">CBS 146.42</strain>
    </source>
</reference>
<evidence type="ECO:0000256" key="8">
    <source>
        <dbReference type="SAM" id="MobiDB-lite"/>
    </source>
</evidence>
<dbReference type="InterPro" id="IPR011009">
    <property type="entry name" value="Kinase-like_dom_sf"/>
</dbReference>
<dbReference type="Gene3D" id="3.30.200.20">
    <property type="entry name" value="Phosphorylase Kinase, domain 1"/>
    <property type="match status" value="1"/>
</dbReference>
<organism evidence="11 12">
    <name type="scientific">Leucocoprinus leucothites</name>
    <dbReference type="NCBI Taxonomy" id="201217"/>
    <lineage>
        <taxon>Eukaryota</taxon>
        <taxon>Fungi</taxon>
        <taxon>Dikarya</taxon>
        <taxon>Basidiomycota</taxon>
        <taxon>Agaricomycotina</taxon>
        <taxon>Agaricomycetes</taxon>
        <taxon>Agaricomycetidae</taxon>
        <taxon>Agaricales</taxon>
        <taxon>Agaricineae</taxon>
        <taxon>Agaricaceae</taxon>
        <taxon>Leucocoprinus</taxon>
    </lineage>
</organism>
<name>A0A8H5D8C3_9AGAR</name>
<accession>A0A8H5D8C3</accession>